<dbReference type="Proteomes" id="UP000887013">
    <property type="component" value="Unassembled WGS sequence"/>
</dbReference>
<comment type="caution">
    <text evidence="1">The sequence shown here is derived from an EMBL/GenBank/DDBJ whole genome shotgun (WGS) entry which is preliminary data.</text>
</comment>
<protein>
    <submittedName>
        <fullName evidence="1">Uncharacterized protein</fullName>
    </submittedName>
</protein>
<organism evidence="1 2">
    <name type="scientific">Nephila pilipes</name>
    <name type="common">Giant wood spider</name>
    <name type="synonym">Nephila maculata</name>
    <dbReference type="NCBI Taxonomy" id="299642"/>
    <lineage>
        <taxon>Eukaryota</taxon>
        <taxon>Metazoa</taxon>
        <taxon>Ecdysozoa</taxon>
        <taxon>Arthropoda</taxon>
        <taxon>Chelicerata</taxon>
        <taxon>Arachnida</taxon>
        <taxon>Araneae</taxon>
        <taxon>Araneomorphae</taxon>
        <taxon>Entelegynae</taxon>
        <taxon>Araneoidea</taxon>
        <taxon>Nephilidae</taxon>
        <taxon>Nephila</taxon>
    </lineage>
</organism>
<evidence type="ECO:0000313" key="2">
    <source>
        <dbReference type="Proteomes" id="UP000887013"/>
    </source>
</evidence>
<gene>
    <name evidence="1" type="ORF">NPIL_228751</name>
</gene>
<sequence length="229" mass="26638">MSRNDKWLINRPIKRGTPKLSSNISSRSNHEFALQEKSVDCNGNIKICAGGNKTYSFEKNGSFSVWKAYTPLLEKEEPMDIDEENNIWSSYQSSYIIRPEEPMDTDEGEMNRSPYDDLNCAATRKHYTSSYHIEMPIESDRNKLVSNPYLYSKINQVNEKKMETPTLDLEEEYKYAFESELDWLEFCSRENIEIEVSANPTNLPVEPSVSDESLTIDPEIQKWIFDNMD</sequence>
<dbReference type="OrthoDB" id="6423260at2759"/>
<evidence type="ECO:0000313" key="1">
    <source>
        <dbReference type="EMBL" id="GFT55311.1"/>
    </source>
</evidence>
<proteinExistence type="predicted"/>
<dbReference type="EMBL" id="BMAW01017729">
    <property type="protein sequence ID" value="GFT55311.1"/>
    <property type="molecule type" value="Genomic_DNA"/>
</dbReference>
<name>A0A8X6TWV0_NEPPI</name>
<keyword evidence="2" id="KW-1185">Reference proteome</keyword>
<reference evidence="1" key="1">
    <citation type="submission" date="2020-08" db="EMBL/GenBank/DDBJ databases">
        <title>Multicomponent nature underlies the extraordinary mechanical properties of spider dragline silk.</title>
        <authorList>
            <person name="Kono N."/>
            <person name="Nakamura H."/>
            <person name="Mori M."/>
            <person name="Yoshida Y."/>
            <person name="Ohtoshi R."/>
            <person name="Malay A.D."/>
            <person name="Moran D.A.P."/>
            <person name="Tomita M."/>
            <person name="Numata K."/>
            <person name="Arakawa K."/>
        </authorList>
    </citation>
    <scope>NUCLEOTIDE SEQUENCE</scope>
</reference>
<accession>A0A8X6TWV0</accession>
<dbReference type="AlphaFoldDB" id="A0A8X6TWV0"/>